<sequence>MFRRTCVTALQRSTLRYAAPAAPKAAPAAAAGAAAAASKAPETTTKAGASSTGGDTVMDKFVLVAALTAVAVWWVTVPGPQHQH</sequence>
<proteinExistence type="predicted"/>
<evidence type="ECO:0000313" key="3">
    <source>
        <dbReference type="Proteomes" id="UP001430356"/>
    </source>
</evidence>
<name>A0AAW0EPL1_9TRYP</name>
<feature type="region of interest" description="Disordered" evidence="1">
    <location>
        <begin position="30"/>
        <end position="54"/>
    </location>
</feature>
<gene>
    <name evidence="2" type="ORF">NESM_000468200</name>
</gene>
<evidence type="ECO:0000256" key="1">
    <source>
        <dbReference type="SAM" id="MobiDB-lite"/>
    </source>
</evidence>
<reference evidence="2 3" key="1">
    <citation type="journal article" date="2021" name="MBio">
        <title>A New Model Trypanosomatid, Novymonas esmeraldas: Genomic Perception of Its 'Candidatus Pandoraea novymonadis' Endosymbiont.</title>
        <authorList>
            <person name="Zakharova A."/>
            <person name="Saura A."/>
            <person name="Butenko A."/>
            <person name="Podesvova L."/>
            <person name="Warmusova S."/>
            <person name="Kostygov A.Y."/>
            <person name="Nenarokova A."/>
            <person name="Lukes J."/>
            <person name="Opperdoes F.R."/>
            <person name="Yurchenko V."/>
        </authorList>
    </citation>
    <scope>NUCLEOTIDE SEQUENCE [LARGE SCALE GENOMIC DNA]</scope>
    <source>
        <strain evidence="2 3">E262AT.01</strain>
    </source>
</reference>
<dbReference type="AlphaFoldDB" id="A0AAW0EPL1"/>
<protein>
    <submittedName>
        <fullName evidence="2">Uncharacterized protein</fullName>
    </submittedName>
</protein>
<accession>A0AAW0EPL1</accession>
<keyword evidence="3" id="KW-1185">Reference proteome</keyword>
<evidence type="ECO:0000313" key="2">
    <source>
        <dbReference type="EMBL" id="KAK7195412.1"/>
    </source>
</evidence>
<comment type="caution">
    <text evidence="2">The sequence shown here is derived from an EMBL/GenBank/DDBJ whole genome shotgun (WGS) entry which is preliminary data.</text>
</comment>
<dbReference type="EMBL" id="JAECZO010000053">
    <property type="protein sequence ID" value="KAK7195412.1"/>
    <property type="molecule type" value="Genomic_DNA"/>
</dbReference>
<organism evidence="2 3">
    <name type="scientific">Novymonas esmeraldas</name>
    <dbReference type="NCBI Taxonomy" id="1808958"/>
    <lineage>
        <taxon>Eukaryota</taxon>
        <taxon>Discoba</taxon>
        <taxon>Euglenozoa</taxon>
        <taxon>Kinetoplastea</taxon>
        <taxon>Metakinetoplastina</taxon>
        <taxon>Trypanosomatida</taxon>
        <taxon>Trypanosomatidae</taxon>
        <taxon>Novymonas</taxon>
    </lineage>
</organism>
<dbReference type="Proteomes" id="UP001430356">
    <property type="component" value="Unassembled WGS sequence"/>
</dbReference>